<protein>
    <recommendedName>
        <fullName evidence="3">Paraquat-inducible protein B</fullName>
    </recommendedName>
</protein>
<organism evidence="1 2">
    <name type="scientific">Candidatus Methanofishera endochildressiae</name>
    <dbReference type="NCBI Taxonomy" id="2738884"/>
    <lineage>
        <taxon>Bacteria</taxon>
        <taxon>Pseudomonadati</taxon>
        <taxon>Pseudomonadota</taxon>
        <taxon>Gammaproteobacteria</taxon>
        <taxon>Candidatus Methanofishera</taxon>
    </lineage>
</organism>
<name>A0A7Z0MP18_9GAMM</name>
<comment type="caution">
    <text evidence="1">The sequence shown here is derived from an EMBL/GenBank/DDBJ whole genome shotgun (WGS) entry which is preliminary data.</text>
</comment>
<proteinExistence type="predicted"/>
<evidence type="ECO:0000313" key="1">
    <source>
        <dbReference type="EMBL" id="NYT47089.1"/>
    </source>
</evidence>
<sequence length="167" mass="18827">MENRGKAFSTRQSRVDYFIKQGLRGQLQTGSLLTGSLFVAMDFFPDAAPYVIDWTAEIPEFPTEPGTLGELKVHISSILKKVDDMMTQVKELSYKLNHNLEPELSGTLQQAENTLVTIQDTLKNDSPLQQDLQIALREFTKAARSIKTLTDYLERHPESLIQGKKGD</sequence>
<evidence type="ECO:0008006" key="3">
    <source>
        <dbReference type="Google" id="ProtNLM"/>
    </source>
</evidence>
<dbReference type="EMBL" id="JACCHS010000080">
    <property type="protein sequence ID" value="NYT47089.1"/>
    <property type="molecule type" value="Genomic_DNA"/>
</dbReference>
<reference evidence="1 2" key="1">
    <citation type="submission" date="2020-05" db="EMBL/GenBank/DDBJ databases">
        <title>Horizontal transmission and recombination maintain forever young bacterial symbiont genomes.</title>
        <authorList>
            <person name="Russell S.L."/>
            <person name="Pepper-Tunick E."/>
            <person name="Svedberg J."/>
            <person name="Byrne A."/>
            <person name="Ruelas Castillo J."/>
            <person name="Vollmers C."/>
            <person name="Beinart R.A."/>
            <person name="Corbett-Detig R."/>
        </authorList>
    </citation>
    <scope>NUCLEOTIDE SEQUENCE [LARGE SCALE GENOMIC DNA]</scope>
    <source>
        <strain evidence="1">4727-3</strain>
    </source>
</reference>
<dbReference type="AlphaFoldDB" id="A0A7Z0MP18"/>
<gene>
    <name evidence="1" type="ORF">H0A75_05255</name>
</gene>
<evidence type="ECO:0000313" key="2">
    <source>
        <dbReference type="Proteomes" id="UP000537890"/>
    </source>
</evidence>
<accession>A0A7Z0MP18</accession>
<dbReference type="Proteomes" id="UP000537890">
    <property type="component" value="Unassembled WGS sequence"/>
</dbReference>